<name>A0A2K9B8G0_BIFBR</name>
<evidence type="ECO:0000313" key="1">
    <source>
        <dbReference type="EMBL" id="AUE02673.1"/>
    </source>
</evidence>
<reference evidence="1 3" key="1">
    <citation type="submission" date="2017-05" db="EMBL/GenBank/DDBJ databases">
        <title>Comparative genomics and methylome analysis of the gut commensal Bifidobacterium breve.</title>
        <authorList>
            <person name="Bottacini F."/>
            <person name="Morrissey R."/>
            <person name="Roberts R.J."/>
            <person name="James K."/>
            <person name="van Breen J."/>
            <person name="Egan M."/>
            <person name="Lambert J."/>
            <person name="van Limpt K."/>
            <person name="Stanton C."/>
            <person name="Knol J."/>
            <person name="O' Connell Motherway M."/>
            <person name="van Sinderen D."/>
        </authorList>
    </citation>
    <scope>NUCLEOTIDE SEQUENCE [LARGE SCALE GENOMIC DNA]</scope>
    <source>
        <strain evidence="1 3">215W447a</strain>
    </source>
</reference>
<dbReference type="Proteomes" id="UP000232491">
    <property type="component" value="Chromosome"/>
</dbReference>
<evidence type="ECO:0008006" key="4">
    <source>
        <dbReference type="Google" id="ProtNLM"/>
    </source>
</evidence>
<evidence type="ECO:0000313" key="2">
    <source>
        <dbReference type="EMBL" id="MCB5644134.1"/>
    </source>
</evidence>
<reference evidence="2" key="2">
    <citation type="submission" date="2021-10" db="EMBL/GenBank/DDBJ databases">
        <title>Collection of gut derived symbiotic bacterial strains cultured from healthy donors.</title>
        <authorList>
            <person name="Lin H."/>
            <person name="Littmann E."/>
            <person name="Claire K."/>
            <person name="Pamer E."/>
        </authorList>
    </citation>
    <scope>NUCLEOTIDE SEQUENCE</scope>
    <source>
        <strain evidence="2">MSK.23.105</strain>
    </source>
</reference>
<dbReference type="AlphaFoldDB" id="A0A2K9B8G0"/>
<protein>
    <recommendedName>
        <fullName evidence="4">Arylsulfate sulfotransferase</fullName>
    </recommendedName>
</protein>
<dbReference type="Proteomes" id="UP001198148">
    <property type="component" value="Unassembled WGS sequence"/>
</dbReference>
<dbReference type="RefSeq" id="WP_065456842.1">
    <property type="nucleotide sequence ID" value="NZ_BCXO01000031.1"/>
</dbReference>
<dbReference type="EMBL" id="CP021558">
    <property type="protein sequence ID" value="AUE02673.1"/>
    <property type="molecule type" value="Genomic_DNA"/>
</dbReference>
<organism evidence="1 3">
    <name type="scientific">Bifidobacterium breve</name>
    <dbReference type="NCBI Taxonomy" id="1685"/>
    <lineage>
        <taxon>Bacteria</taxon>
        <taxon>Bacillati</taxon>
        <taxon>Actinomycetota</taxon>
        <taxon>Actinomycetes</taxon>
        <taxon>Bifidobacteriales</taxon>
        <taxon>Bifidobacteriaceae</taxon>
        <taxon>Bifidobacterium</taxon>
    </lineage>
</organism>
<accession>A0A2K9B8G0</accession>
<sequence length="100" mass="11519">MSTAVRSRVFKISAAAIAIGLCLFSQDDVSASIKERRVERLNAQIESVYTTEYQQMMDDEMADERDAKERTVDNICTKTNPYGTNTYRVYQYGFRGFYFA</sequence>
<proteinExistence type="predicted"/>
<dbReference type="EMBL" id="JAJBPF010000003">
    <property type="protein sequence ID" value="MCB5644134.1"/>
    <property type="molecule type" value="Genomic_DNA"/>
</dbReference>
<evidence type="ECO:0000313" key="3">
    <source>
        <dbReference type="Proteomes" id="UP000232491"/>
    </source>
</evidence>
<gene>
    <name evidence="1" type="ORF">BB215W447A_0644</name>
    <name evidence="2" type="ORF">LIP63_01730</name>
</gene>